<sequence>MESNLPVSSTEETDELTFFPSLNSPRKGPSSVVFTDSGYSSAASSVAPLAERLMRNTFPLDLHTTSEIGYSYEIHDPPSLFPENDLQARSESEFKSYGTWFDHVHDVDPESYSLTKHDELMASKSDLIEDKSEAMRAFDETLFKIRYGTAAHKFLTGGHADQPPAFSDPPSGSWLDTNTSRSILPDPITTIPSPLRVLLGRMVEKTDEYRADHIPYFAEFPSQDDLTLVMENTAGDAAVAQKGKLSLLLDRDRARSRSDGSWPSKDFCEECRQGKKSCWHTNKLKSLNGREMDDKRNSLPKKPAIEGIPNTYSSMNRPPPVMEQNDSNFITPELPKSPFKNTPGKSSTETSALTETLESTQNPIIAVAPLGQYQYGKDNSRVLKTSGLIPQISEDKSHSTAAIEEGFDVATESHKPRLQPLSDVIDISKISGYTQNNLTRYFLSTPMTIMEKIRAIHSPLELSDLDYLRTLSTQRRSGQPKNITQNQTKYVGYEASKDKETHGENQDQQSSLMSAHSNQSSTITFSVRQEDCPTPSTVLDEDMADTEEELSDAETSLSSGDSSMSLWPPSPNYTERNGLVSSIIDESRRSIVDRLMLEVRALLDREVSIRSRTGSGQSSREHSSQQSPAGESREKEGSSWKRPRNDDSSSKKSGDDTRDGSPTKHQKTNVSTPDDKLRKLACPYFKRNPNAHRQNRSCAGPGWISCHRVKEHIYRRHKLPIRCPRCCATFQSEQELLGHLRQPEGCPVQQAEPIEGIDKTKEAQLRIRKKAVGTEEQRWKKMFLILFSDDDENTIPSPYYDAYDSSRNFDQLIGYERYLSRELPRLVRTRFEVIVQGASALLESEIRSQLPDVVRNCLSELWAAYAKNLNSQISFINIRSNELSSDSAPAAELDEPPTDELADINAFYQPTPIADDDIPENDLSFGANENLHTELCPPFSHAAFSDSAYGSQRTPQNTNFTNRLDMFGQNDFVDSQLPDQTPEDLSILPVSDPPAADTQQDDHDQLNNMECWYKPLNDTEPWRSYTNHDWTQLEE</sequence>
<dbReference type="EMBL" id="JAJTJA010000004">
    <property type="protein sequence ID" value="KAH8701079.1"/>
    <property type="molecule type" value="Genomic_DNA"/>
</dbReference>
<feature type="compositionally biased region" description="Basic and acidic residues" evidence="1">
    <location>
        <begin position="631"/>
        <end position="662"/>
    </location>
</feature>
<evidence type="ECO:0008006" key="4">
    <source>
        <dbReference type="Google" id="ProtNLM"/>
    </source>
</evidence>
<dbReference type="PANTHER" id="PTHR38166:SF1">
    <property type="entry name" value="C2H2-TYPE DOMAIN-CONTAINING PROTEIN"/>
    <property type="match status" value="1"/>
</dbReference>
<gene>
    <name evidence="2" type="ORF">BGW36DRAFT_460138</name>
</gene>
<protein>
    <recommendedName>
        <fullName evidence="4">C2H2-type domain-containing protein</fullName>
    </recommendedName>
</protein>
<feature type="compositionally biased region" description="Polar residues" evidence="1">
    <location>
        <begin position="1"/>
        <end position="10"/>
    </location>
</feature>
<feature type="compositionally biased region" description="Polar residues" evidence="1">
    <location>
        <begin position="610"/>
        <end position="629"/>
    </location>
</feature>
<feature type="region of interest" description="Disordered" evidence="1">
    <location>
        <begin position="972"/>
        <end position="1002"/>
    </location>
</feature>
<feature type="region of interest" description="Disordered" evidence="1">
    <location>
        <begin position="497"/>
        <end position="575"/>
    </location>
</feature>
<proteinExistence type="predicted"/>
<dbReference type="GeneID" id="70252369"/>
<keyword evidence="3" id="KW-1185">Reference proteome</keyword>
<feature type="compositionally biased region" description="Polar residues" evidence="1">
    <location>
        <begin position="506"/>
        <end position="527"/>
    </location>
</feature>
<feature type="region of interest" description="Disordered" evidence="1">
    <location>
        <begin position="610"/>
        <end position="675"/>
    </location>
</feature>
<feature type="region of interest" description="Disordered" evidence="1">
    <location>
        <begin position="160"/>
        <end position="180"/>
    </location>
</feature>
<feature type="region of interest" description="Disordered" evidence="1">
    <location>
        <begin position="1"/>
        <end position="34"/>
    </location>
</feature>
<dbReference type="Proteomes" id="UP001201262">
    <property type="component" value="Unassembled WGS sequence"/>
</dbReference>
<feature type="region of interest" description="Disordered" evidence="1">
    <location>
        <begin position="290"/>
        <end position="319"/>
    </location>
</feature>
<name>A0AAD4KW20_9EURO</name>
<evidence type="ECO:0000313" key="3">
    <source>
        <dbReference type="Proteomes" id="UP001201262"/>
    </source>
</evidence>
<feature type="compositionally biased region" description="Acidic residues" evidence="1">
    <location>
        <begin position="539"/>
        <end position="552"/>
    </location>
</feature>
<organism evidence="2 3">
    <name type="scientific">Talaromyces proteolyticus</name>
    <dbReference type="NCBI Taxonomy" id="1131652"/>
    <lineage>
        <taxon>Eukaryota</taxon>
        <taxon>Fungi</taxon>
        <taxon>Dikarya</taxon>
        <taxon>Ascomycota</taxon>
        <taxon>Pezizomycotina</taxon>
        <taxon>Eurotiomycetes</taxon>
        <taxon>Eurotiomycetidae</taxon>
        <taxon>Eurotiales</taxon>
        <taxon>Trichocomaceae</taxon>
        <taxon>Talaromyces</taxon>
        <taxon>Talaromyces sect. Bacilispori</taxon>
    </lineage>
</organism>
<evidence type="ECO:0000256" key="1">
    <source>
        <dbReference type="SAM" id="MobiDB-lite"/>
    </source>
</evidence>
<reference evidence="2" key="1">
    <citation type="submission" date="2021-12" db="EMBL/GenBank/DDBJ databases">
        <title>Convergent genome expansion in fungi linked to evolution of root-endophyte symbiosis.</title>
        <authorList>
            <consortium name="DOE Joint Genome Institute"/>
            <person name="Ke Y.-H."/>
            <person name="Bonito G."/>
            <person name="Liao H.-L."/>
            <person name="Looney B."/>
            <person name="Rojas-Flechas A."/>
            <person name="Nash J."/>
            <person name="Hameed K."/>
            <person name="Schadt C."/>
            <person name="Martin F."/>
            <person name="Crous P.W."/>
            <person name="Miettinen O."/>
            <person name="Magnuson J.K."/>
            <person name="Labbe J."/>
            <person name="Jacobson D."/>
            <person name="Doktycz M.J."/>
            <person name="Veneault-Fourrey C."/>
            <person name="Kuo A."/>
            <person name="Mondo S."/>
            <person name="Calhoun S."/>
            <person name="Riley R."/>
            <person name="Ohm R."/>
            <person name="LaButti K."/>
            <person name="Andreopoulos B."/>
            <person name="Pangilinan J."/>
            <person name="Nolan M."/>
            <person name="Tritt A."/>
            <person name="Clum A."/>
            <person name="Lipzen A."/>
            <person name="Daum C."/>
            <person name="Barry K."/>
            <person name="Grigoriev I.V."/>
            <person name="Vilgalys R."/>
        </authorList>
    </citation>
    <scope>NUCLEOTIDE SEQUENCE</scope>
    <source>
        <strain evidence="2">PMI_201</strain>
    </source>
</reference>
<dbReference type="AlphaFoldDB" id="A0AAD4KW20"/>
<comment type="caution">
    <text evidence="2">The sequence shown here is derived from an EMBL/GenBank/DDBJ whole genome shotgun (WGS) entry which is preliminary data.</text>
</comment>
<evidence type="ECO:0000313" key="2">
    <source>
        <dbReference type="EMBL" id="KAH8701079.1"/>
    </source>
</evidence>
<feature type="compositionally biased region" description="Low complexity" evidence="1">
    <location>
        <begin position="556"/>
        <end position="567"/>
    </location>
</feature>
<dbReference type="RefSeq" id="XP_046074785.1">
    <property type="nucleotide sequence ID" value="XM_046222082.1"/>
</dbReference>
<accession>A0AAD4KW20</accession>
<dbReference type="PANTHER" id="PTHR38166">
    <property type="entry name" value="C2H2-TYPE DOMAIN-CONTAINING PROTEIN-RELATED"/>
    <property type="match status" value="1"/>
</dbReference>